<gene>
    <name evidence="3" type="ORF">B9Y64_19230</name>
    <name evidence="2" type="ORF">SmaCSM2_11015</name>
</gene>
<name>A0A2J0ST06_STEMA</name>
<dbReference type="GO" id="GO:0016491">
    <property type="term" value="F:oxidoreductase activity"/>
    <property type="evidence" value="ECO:0007669"/>
    <property type="project" value="UniProtKB-KW"/>
</dbReference>
<dbReference type="Proteomes" id="UP000230167">
    <property type="component" value="Unassembled WGS sequence"/>
</dbReference>
<accession>A0A2J0ST06</accession>
<keyword evidence="1" id="KW-0560">Oxidoreductase</keyword>
<dbReference type="EMBL" id="NEQV01000007">
    <property type="protein sequence ID" value="PJL24693.1"/>
    <property type="molecule type" value="Genomic_DNA"/>
</dbReference>
<sequence>MSQGKAGKIEGGDRLPWVKTRGEDNYAISEQIGWQVHVYGRASTELKGWCDSRGMALREFTWHEEHGRAGRQQDAVYVLRPDTWVGLAQPTQSLDELQRYWDSRMGKRLST</sequence>
<reference evidence="2 5" key="2">
    <citation type="submission" date="2017-12" db="EMBL/GenBank/DDBJ databases">
        <title>Complete Genome Sequence of Stenotrophomonas maltophilia CSM2.</title>
        <authorList>
            <person name="Castro-Jaimes S."/>
            <person name="Lopez-Leal G."/>
            <person name="Barberena Jonas C."/>
            <person name="Bustos P."/>
            <person name="Perez-Oseguera A."/>
            <person name="Cevallos M.A."/>
        </authorList>
    </citation>
    <scope>NUCLEOTIDE SEQUENCE [LARGE SCALE GENOMIC DNA]</scope>
    <source>
        <strain evidence="2 5">CSM2</strain>
    </source>
</reference>
<reference evidence="3 4" key="1">
    <citation type="journal article" date="2017" name="Front. Microbiol.">
        <title>Double-Face Meets the Bacterial World: The Opportunistic Pathogen Stenotrophomonas maltophilia.</title>
        <authorList>
            <person name="Lira F."/>
            <person name="Berg G."/>
            <person name="Martinez J.L."/>
        </authorList>
    </citation>
    <scope>NUCLEOTIDE SEQUENCE [LARGE SCALE GENOMIC DNA]</scope>
    <source>
        <strain evidence="3 4">EA1</strain>
    </source>
</reference>
<dbReference type="AlphaFoldDB" id="A0A2J0ST06"/>
<evidence type="ECO:0000256" key="1">
    <source>
        <dbReference type="ARBA" id="ARBA00023002"/>
    </source>
</evidence>
<evidence type="ECO:0000313" key="3">
    <source>
        <dbReference type="EMBL" id="PJL24693.1"/>
    </source>
</evidence>
<dbReference type="InterPro" id="IPR038220">
    <property type="entry name" value="PHOX_C_sf"/>
</dbReference>
<evidence type="ECO:0000313" key="2">
    <source>
        <dbReference type="EMBL" id="AUI07686.1"/>
    </source>
</evidence>
<dbReference type="RefSeq" id="WP_043033500.1">
    <property type="nucleotide sequence ID" value="NZ_CBCPIZ010000003.1"/>
</dbReference>
<proteinExistence type="predicted"/>
<dbReference type="OrthoDB" id="8672648at2"/>
<organism evidence="3 4">
    <name type="scientific">Stenotrophomonas maltophilia</name>
    <name type="common">Pseudomonas maltophilia</name>
    <name type="synonym">Xanthomonas maltophilia</name>
    <dbReference type="NCBI Taxonomy" id="40324"/>
    <lineage>
        <taxon>Bacteria</taxon>
        <taxon>Pseudomonadati</taxon>
        <taxon>Pseudomonadota</taxon>
        <taxon>Gammaproteobacteria</taxon>
        <taxon>Lysobacterales</taxon>
        <taxon>Lysobacteraceae</taxon>
        <taxon>Stenotrophomonas</taxon>
        <taxon>Stenotrophomonas maltophilia group</taxon>
    </lineage>
</organism>
<dbReference type="Gene3D" id="3.40.30.20">
    <property type="match status" value="1"/>
</dbReference>
<dbReference type="Proteomes" id="UP000234414">
    <property type="component" value="Chromosome"/>
</dbReference>
<evidence type="ECO:0000313" key="4">
    <source>
        <dbReference type="Proteomes" id="UP000230167"/>
    </source>
</evidence>
<evidence type="ECO:0000313" key="5">
    <source>
        <dbReference type="Proteomes" id="UP000234414"/>
    </source>
</evidence>
<dbReference type="EMBL" id="CP025298">
    <property type="protein sequence ID" value="AUI07686.1"/>
    <property type="molecule type" value="Genomic_DNA"/>
</dbReference>
<protein>
    <submittedName>
        <fullName evidence="3">Uncharacterized protein</fullName>
    </submittedName>
</protein>